<gene>
    <name evidence="2" type="ORF">RDB_LOCUS23702</name>
</gene>
<sequence>MNNLGGGSPPEKRPRPNDPGPGVLVDSRMGDGRPTSSKGGVSFQGGPSMNGQANPQQQRLNGEQQYRQELGGATQEMRGQVLRQGGPQPPPFGKGQQQANGANPGGRGSRPPDAPSPASGGEGAGQPRQVMNVKGQGGSMGPPVSPSLTHRNVGGVKKSESAGNSPALPPSTVPNGMNPGDRSHT</sequence>
<dbReference type="EMBL" id="CAJMWZ010001365">
    <property type="protein sequence ID" value="CAE6435539.1"/>
    <property type="molecule type" value="Genomic_DNA"/>
</dbReference>
<organism evidence="2 3">
    <name type="scientific">Rhizoctonia solani</name>
    <dbReference type="NCBI Taxonomy" id="456999"/>
    <lineage>
        <taxon>Eukaryota</taxon>
        <taxon>Fungi</taxon>
        <taxon>Dikarya</taxon>
        <taxon>Basidiomycota</taxon>
        <taxon>Agaricomycotina</taxon>
        <taxon>Agaricomycetes</taxon>
        <taxon>Cantharellales</taxon>
        <taxon>Ceratobasidiaceae</taxon>
        <taxon>Rhizoctonia</taxon>
    </lineage>
</organism>
<accession>A0A8H2XW88</accession>
<feature type="region of interest" description="Disordered" evidence="1">
    <location>
        <begin position="1"/>
        <end position="185"/>
    </location>
</feature>
<comment type="caution">
    <text evidence="2">The sequence shown here is derived from an EMBL/GenBank/DDBJ whole genome shotgun (WGS) entry which is preliminary data.</text>
</comment>
<evidence type="ECO:0000256" key="1">
    <source>
        <dbReference type="SAM" id="MobiDB-lite"/>
    </source>
</evidence>
<dbReference type="AlphaFoldDB" id="A0A8H2XW88"/>
<feature type="compositionally biased region" description="Polar residues" evidence="1">
    <location>
        <begin position="34"/>
        <end position="67"/>
    </location>
</feature>
<feature type="compositionally biased region" description="Low complexity" evidence="1">
    <location>
        <begin position="93"/>
        <end position="102"/>
    </location>
</feature>
<proteinExistence type="predicted"/>
<reference evidence="2" key="1">
    <citation type="submission" date="2021-01" db="EMBL/GenBank/DDBJ databases">
        <authorList>
            <person name="Kaushik A."/>
        </authorList>
    </citation>
    <scope>NUCLEOTIDE SEQUENCE</scope>
    <source>
        <strain evidence="2">Type strain: AG8-Rh-89/</strain>
    </source>
</reference>
<name>A0A8H2XW88_9AGAM</name>
<protein>
    <submittedName>
        <fullName evidence="2">Uncharacterized protein</fullName>
    </submittedName>
</protein>
<evidence type="ECO:0000313" key="3">
    <source>
        <dbReference type="Proteomes" id="UP000663850"/>
    </source>
</evidence>
<feature type="non-terminal residue" evidence="2">
    <location>
        <position position="1"/>
    </location>
</feature>
<evidence type="ECO:0000313" key="2">
    <source>
        <dbReference type="EMBL" id="CAE6435539.1"/>
    </source>
</evidence>
<dbReference type="Proteomes" id="UP000663850">
    <property type="component" value="Unassembled WGS sequence"/>
</dbReference>